<keyword evidence="3" id="KW-0238">DNA-binding</keyword>
<evidence type="ECO:0000256" key="2">
    <source>
        <dbReference type="ARBA" id="ARBA00023015"/>
    </source>
</evidence>
<dbReference type="PROSITE" id="PS51369">
    <property type="entry name" value="TCP"/>
    <property type="match status" value="1"/>
</dbReference>
<feature type="domain" description="TCP" evidence="6">
    <location>
        <begin position="1"/>
        <end position="52"/>
    </location>
</feature>
<evidence type="ECO:0000256" key="5">
    <source>
        <dbReference type="ARBA" id="ARBA00023242"/>
    </source>
</evidence>
<keyword evidence="2" id="KW-0805">Transcription regulation</keyword>
<dbReference type="Pfam" id="PF03634">
    <property type="entry name" value="TCP"/>
    <property type="match status" value="1"/>
</dbReference>
<organism evidence="7">
    <name type="scientific">Plantago major</name>
    <name type="common">Common plantain</name>
    <dbReference type="NCBI Taxonomy" id="29818"/>
    <lineage>
        <taxon>Eukaryota</taxon>
        <taxon>Viridiplantae</taxon>
        <taxon>Streptophyta</taxon>
        <taxon>Embryophyta</taxon>
        <taxon>Tracheophyta</taxon>
        <taxon>Spermatophyta</taxon>
        <taxon>Magnoliopsida</taxon>
        <taxon>eudicotyledons</taxon>
        <taxon>Gunneridae</taxon>
        <taxon>Pentapetalae</taxon>
        <taxon>asterids</taxon>
        <taxon>lamiids</taxon>
        <taxon>Lamiales</taxon>
        <taxon>Plantaginaceae</taxon>
        <taxon>Plantagineae</taxon>
        <taxon>Plantago</taxon>
    </lineage>
</organism>
<dbReference type="GO" id="GO:0043565">
    <property type="term" value="F:sequence-specific DNA binding"/>
    <property type="evidence" value="ECO:0007669"/>
    <property type="project" value="TreeGrafter"/>
</dbReference>
<dbReference type="AlphaFoldDB" id="Q6Y9Y6"/>
<dbReference type="GO" id="GO:2000032">
    <property type="term" value="P:regulation of secondary shoot formation"/>
    <property type="evidence" value="ECO:0007669"/>
    <property type="project" value="TreeGrafter"/>
</dbReference>
<evidence type="ECO:0000256" key="1">
    <source>
        <dbReference type="ARBA" id="ARBA00004123"/>
    </source>
</evidence>
<name>Q6Y9Y6_PLAMJ</name>
<dbReference type="PANTHER" id="PTHR31072:SF87">
    <property type="entry name" value="TRANSCRIPTION FACTOR TCP12"/>
    <property type="match status" value="1"/>
</dbReference>
<evidence type="ECO:0000256" key="3">
    <source>
        <dbReference type="ARBA" id="ARBA00023125"/>
    </source>
</evidence>
<evidence type="ECO:0000256" key="4">
    <source>
        <dbReference type="ARBA" id="ARBA00023163"/>
    </source>
</evidence>
<comment type="subcellular location">
    <subcellularLocation>
        <location evidence="1">Nucleus</location>
    </subcellularLocation>
</comment>
<reference evidence="7" key="1">
    <citation type="journal article" date="2003" name="Mol. Biol. Evol.">
        <title>Evolution of the TCP gene family in Asteridae: cladistic and network approaches to understanding regulatory gene family diversification and its impact on morphological evolution.</title>
        <authorList>
            <person name="Reeves P.A."/>
            <person name="Olmstead R.G."/>
        </authorList>
    </citation>
    <scope>NUCLEOTIDE SEQUENCE</scope>
</reference>
<sequence>ICTAQGIRDRRMRLSLQVARKFFDLQDMLGYDKASKTIEWLFTKSKKAIKELASDHPNVNISISEAKSESFVSECEVVSPNEDNSAIVHEAKEGVLPTNPVSLCNTTPCDETKLRKKAVCKPNNMRESRDKARAR</sequence>
<protein>
    <submittedName>
        <fullName evidence="7">TCP protein</fullName>
    </submittedName>
</protein>
<dbReference type="GO" id="GO:0003700">
    <property type="term" value="F:DNA-binding transcription factor activity"/>
    <property type="evidence" value="ECO:0007669"/>
    <property type="project" value="InterPro"/>
</dbReference>
<gene>
    <name evidence="7" type="primary">TCP</name>
</gene>
<keyword evidence="4" id="KW-0804">Transcription</keyword>
<dbReference type="PANTHER" id="PTHR31072">
    <property type="entry name" value="TRANSCRIPTION FACTOR TCP4-RELATED"/>
    <property type="match status" value="1"/>
</dbReference>
<evidence type="ECO:0000313" key="7">
    <source>
        <dbReference type="EMBL" id="AAO45700.1"/>
    </source>
</evidence>
<dbReference type="InterPro" id="IPR005333">
    <property type="entry name" value="Transcription_factor_TCP"/>
</dbReference>
<keyword evidence="5" id="KW-0539">Nucleus</keyword>
<evidence type="ECO:0000259" key="6">
    <source>
        <dbReference type="PROSITE" id="PS51369"/>
    </source>
</evidence>
<dbReference type="GO" id="GO:0005634">
    <property type="term" value="C:nucleus"/>
    <property type="evidence" value="ECO:0007669"/>
    <property type="project" value="UniProtKB-SubCell"/>
</dbReference>
<proteinExistence type="predicted"/>
<feature type="non-terminal residue" evidence="7">
    <location>
        <position position="135"/>
    </location>
</feature>
<dbReference type="EMBL" id="AY168139">
    <property type="protein sequence ID" value="AAO45700.1"/>
    <property type="molecule type" value="Genomic_DNA"/>
</dbReference>
<feature type="non-terminal residue" evidence="7">
    <location>
        <position position="1"/>
    </location>
</feature>
<accession>Q6Y9Y6</accession>
<dbReference type="InterPro" id="IPR017887">
    <property type="entry name" value="TF_TCP_subgr"/>
</dbReference>